<keyword evidence="2 4" id="KW-0456">Lyase</keyword>
<evidence type="ECO:0000256" key="4">
    <source>
        <dbReference type="HAMAP-Rule" id="MF_02071"/>
    </source>
</evidence>
<dbReference type="AlphaFoldDB" id="A0A0H3AAA5"/>
<dbReference type="PANTHER" id="PTHR34183:SF8">
    <property type="entry name" value="ENDOLYTIC PEPTIDOGLYCAN TRANSGLYCOSYLASE RLPA-RELATED"/>
    <property type="match status" value="1"/>
</dbReference>
<dbReference type="Proteomes" id="UP000009173">
    <property type="component" value="Chromosome"/>
</dbReference>
<evidence type="ECO:0000313" key="8">
    <source>
        <dbReference type="Proteomes" id="UP000009173"/>
    </source>
</evidence>
<keyword evidence="1 4" id="KW-0732">Signal</keyword>
<dbReference type="Gene3D" id="2.40.40.10">
    <property type="entry name" value="RlpA-like domain"/>
    <property type="match status" value="1"/>
</dbReference>
<dbReference type="NCBIfam" id="TIGR00413">
    <property type="entry name" value="rlpA"/>
    <property type="match status" value="1"/>
</dbReference>
<keyword evidence="3 4" id="KW-0961">Cell wall biogenesis/degradation</keyword>
<evidence type="ECO:0000313" key="7">
    <source>
        <dbReference type="EMBL" id="ABM29543.1"/>
    </source>
</evidence>
<dbReference type="PROSITE" id="PS51724">
    <property type="entry name" value="SPOR"/>
    <property type="match status" value="1"/>
</dbReference>
<feature type="signal peptide" evidence="4">
    <location>
        <begin position="1"/>
        <end position="24"/>
    </location>
</feature>
<accession>A0A0H3AAA5</accession>
<dbReference type="EC" id="4.2.2.-" evidence="4"/>
<dbReference type="CDD" id="cd22268">
    <property type="entry name" value="DPBB_RlpA-like"/>
    <property type="match status" value="1"/>
</dbReference>
<dbReference type="GO" id="GO:0008932">
    <property type="term" value="F:lytic endotransglycosylase activity"/>
    <property type="evidence" value="ECO:0007669"/>
    <property type="project" value="UniProtKB-UniRule"/>
</dbReference>
<organism evidence="7 8">
    <name type="scientific">Nitratidesulfovibrio vulgaris (strain DP4)</name>
    <name type="common">Desulfovibrio vulgaris</name>
    <dbReference type="NCBI Taxonomy" id="391774"/>
    <lineage>
        <taxon>Bacteria</taxon>
        <taxon>Pseudomonadati</taxon>
        <taxon>Thermodesulfobacteriota</taxon>
        <taxon>Desulfovibrionia</taxon>
        <taxon>Desulfovibrionales</taxon>
        <taxon>Desulfovibrionaceae</taxon>
        <taxon>Nitratidesulfovibrio</taxon>
    </lineage>
</organism>
<name>A0A0H3AAA5_NITV4</name>
<feature type="domain" description="SPOR" evidence="6">
    <location>
        <begin position="131"/>
        <end position="211"/>
    </location>
</feature>
<dbReference type="GO" id="GO:0000270">
    <property type="term" value="P:peptidoglycan metabolic process"/>
    <property type="evidence" value="ECO:0007669"/>
    <property type="project" value="UniProtKB-UniRule"/>
</dbReference>
<dbReference type="InterPro" id="IPR036680">
    <property type="entry name" value="SPOR-like_sf"/>
</dbReference>
<dbReference type="GO" id="GO:0042834">
    <property type="term" value="F:peptidoglycan binding"/>
    <property type="evidence" value="ECO:0007669"/>
    <property type="project" value="InterPro"/>
</dbReference>
<evidence type="ECO:0000256" key="5">
    <source>
        <dbReference type="RuleBase" id="RU003495"/>
    </source>
</evidence>
<dbReference type="KEGG" id="dvl:Dvul_2527"/>
<evidence type="ECO:0000256" key="1">
    <source>
        <dbReference type="ARBA" id="ARBA00022729"/>
    </source>
</evidence>
<sequence length="214" mass="23128" precursor="true">MIKRLTAAVVCLAILLAHVAPASASNSGIRKQGKASWYGEEQHGLPTASGEDFDMKAFTAAHRKLPLGSVVKVTNVRNGRSVLVTVNDRGPYAGNRIIDLSYVAASRLGMVRQGVASVKLDVMANADGTPIHSGKAFYIDIRRFAYKSDALRLVRSLEKTGLASARAVRLEGTSNKAWMVAVGPFRNFHDAAGVRSTLQRKQPQSEIILERGDL</sequence>
<dbReference type="HAMAP" id="MF_02071">
    <property type="entry name" value="RlpA"/>
    <property type="match status" value="1"/>
</dbReference>
<dbReference type="SMR" id="A0A0H3AAA5"/>
<evidence type="ECO:0000256" key="3">
    <source>
        <dbReference type="ARBA" id="ARBA00023316"/>
    </source>
</evidence>
<dbReference type="EMBL" id="CP000527">
    <property type="protein sequence ID" value="ABM29543.1"/>
    <property type="molecule type" value="Genomic_DNA"/>
</dbReference>
<dbReference type="HOGENOM" id="CLU_042923_3_4_7"/>
<dbReference type="GO" id="GO:0071555">
    <property type="term" value="P:cell wall organization"/>
    <property type="evidence" value="ECO:0007669"/>
    <property type="project" value="UniProtKB-KW"/>
</dbReference>
<dbReference type="InterPro" id="IPR007730">
    <property type="entry name" value="SPOR-like_dom"/>
</dbReference>
<dbReference type="SUPFAM" id="SSF110997">
    <property type="entry name" value="Sporulation related repeat"/>
    <property type="match status" value="1"/>
</dbReference>
<dbReference type="InterPro" id="IPR036908">
    <property type="entry name" value="RlpA-like_sf"/>
</dbReference>
<protein>
    <recommendedName>
        <fullName evidence="4">Probable endolytic peptidoglycan transglycosylase RlpA</fullName>
        <ecNumber evidence="4">4.2.2.-</ecNumber>
    </recommendedName>
</protein>
<keyword evidence="7" id="KW-0449">Lipoprotein</keyword>
<proteinExistence type="inferred from homology"/>
<dbReference type="Pfam" id="PF03330">
    <property type="entry name" value="DPBB_1"/>
    <property type="match status" value="1"/>
</dbReference>
<feature type="chain" id="PRO_5009983825" description="Probable endolytic peptidoglycan transglycosylase RlpA" evidence="4">
    <location>
        <begin position="25"/>
        <end position="214"/>
    </location>
</feature>
<dbReference type="InterPro" id="IPR009009">
    <property type="entry name" value="RlpA-like_DPBB"/>
</dbReference>
<dbReference type="InterPro" id="IPR012997">
    <property type="entry name" value="RplA"/>
</dbReference>
<dbReference type="RefSeq" id="WP_010937714.1">
    <property type="nucleotide sequence ID" value="NC_008751.1"/>
</dbReference>
<dbReference type="PANTHER" id="PTHR34183">
    <property type="entry name" value="ENDOLYTIC PEPTIDOGLYCAN TRANSGLYCOSYLASE RLPA"/>
    <property type="match status" value="1"/>
</dbReference>
<gene>
    <name evidence="4" type="primary">rlpA</name>
    <name evidence="7" type="ordered locus">Dvul_2527</name>
</gene>
<comment type="function">
    <text evidence="4">Lytic transglycosylase with a strong preference for naked glycan strands that lack stem peptides.</text>
</comment>
<evidence type="ECO:0000256" key="2">
    <source>
        <dbReference type="ARBA" id="ARBA00023239"/>
    </source>
</evidence>
<evidence type="ECO:0000259" key="6">
    <source>
        <dbReference type="PROSITE" id="PS51724"/>
    </source>
</evidence>
<reference evidence="8" key="1">
    <citation type="journal article" date="2009" name="Environ. Microbiol.">
        <title>Contribution of mobile genetic elements to Desulfovibrio vulgaris genome plasticity.</title>
        <authorList>
            <person name="Walker C.B."/>
            <person name="Stolyar S."/>
            <person name="Chivian D."/>
            <person name="Pinel N."/>
            <person name="Gabster J.A."/>
            <person name="Dehal P.S."/>
            <person name="He Z."/>
            <person name="Yang Z.K."/>
            <person name="Yen H.C."/>
            <person name="Zhou J."/>
            <person name="Wall J.D."/>
            <person name="Hazen T.C."/>
            <person name="Arkin A.P."/>
            <person name="Stahl D.A."/>
        </authorList>
    </citation>
    <scope>NUCLEOTIDE SEQUENCE [LARGE SCALE GENOMIC DNA]</scope>
    <source>
        <strain evidence="8">DP4</strain>
    </source>
</reference>
<dbReference type="Pfam" id="PF05036">
    <property type="entry name" value="SPOR"/>
    <property type="match status" value="1"/>
</dbReference>
<dbReference type="SUPFAM" id="SSF50685">
    <property type="entry name" value="Barwin-like endoglucanases"/>
    <property type="match status" value="1"/>
</dbReference>
<dbReference type="InterPro" id="IPR034718">
    <property type="entry name" value="RlpA"/>
</dbReference>
<comment type="similarity">
    <text evidence="4 5">Belongs to the RlpA family.</text>
</comment>